<sequence>MSVRLMNVRVYLWAQGSKSVCDATEVSTAHLSSSEDPYNAKPYFLRDPARSRHSPLMEGASYDQVPTSTYGVCCSVSARKWVVTPNAMPSS</sequence>
<proteinExistence type="predicted"/>
<accession>F8MQT1</accession>
<reference evidence="2" key="1">
    <citation type="journal article" date="2011" name="Genetics">
        <title>Massive changes in genome architecture accompany the transition to self-fertility in the filamentous fungus Neurospora tetrasperma.</title>
        <authorList>
            <person name="Ellison C.E."/>
            <person name="Stajich J.E."/>
            <person name="Jacobson D.J."/>
            <person name="Natvig D.O."/>
            <person name="Lapidus A."/>
            <person name="Foster B."/>
            <person name="Aerts A."/>
            <person name="Riley R."/>
            <person name="Lindquist E.A."/>
            <person name="Grigoriev I.V."/>
            <person name="Taylor J.W."/>
        </authorList>
    </citation>
    <scope>NUCLEOTIDE SEQUENCE [LARGE SCALE GENOMIC DNA]</scope>
    <source>
        <strain evidence="2">FGSC 2508 / P0657</strain>
    </source>
</reference>
<protein>
    <submittedName>
        <fullName evidence="1">Uncharacterized protein</fullName>
    </submittedName>
</protein>
<dbReference type="Proteomes" id="UP000008065">
    <property type="component" value="Unassembled WGS sequence"/>
</dbReference>
<dbReference type="EMBL" id="GL891305">
    <property type="protein sequence ID" value="EGO56711.1"/>
    <property type="molecule type" value="Genomic_DNA"/>
</dbReference>
<dbReference type="AlphaFoldDB" id="F8MQT1"/>
<gene>
    <name evidence="1" type="ORF">NEUTE1DRAFT_101982</name>
</gene>
<dbReference type="KEGG" id="nte:NEUTE1DRAFT101982"/>
<name>F8MQT1_NEUT8</name>
<dbReference type="RefSeq" id="XP_009852284.1">
    <property type="nucleotide sequence ID" value="XM_009853982.1"/>
</dbReference>
<keyword evidence="2" id="KW-1185">Reference proteome</keyword>
<dbReference type="GeneID" id="20821837"/>
<evidence type="ECO:0000313" key="1">
    <source>
        <dbReference type="EMBL" id="EGO56711.1"/>
    </source>
</evidence>
<organism evidence="1 2">
    <name type="scientific">Neurospora tetrasperma (strain FGSC 2508 / ATCC MYA-4615 / P0657)</name>
    <dbReference type="NCBI Taxonomy" id="510951"/>
    <lineage>
        <taxon>Eukaryota</taxon>
        <taxon>Fungi</taxon>
        <taxon>Dikarya</taxon>
        <taxon>Ascomycota</taxon>
        <taxon>Pezizomycotina</taxon>
        <taxon>Sordariomycetes</taxon>
        <taxon>Sordariomycetidae</taxon>
        <taxon>Sordariales</taxon>
        <taxon>Sordariaceae</taxon>
        <taxon>Neurospora</taxon>
    </lineage>
</organism>
<dbReference type="VEuPathDB" id="FungiDB:NEUTE1DRAFT_101982"/>
<evidence type="ECO:0000313" key="2">
    <source>
        <dbReference type="Proteomes" id="UP000008065"/>
    </source>
</evidence>
<dbReference type="HOGENOM" id="CLU_2427599_0_0_1"/>